<feature type="compositionally biased region" description="Low complexity" evidence="1">
    <location>
        <begin position="280"/>
        <end position="289"/>
    </location>
</feature>
<feature type="compositionally biased region" description="Pro residues" evidence="1">
    <location>
        <begin position="399"/>
        <end position="408"/>
    </location>
</feature>
<sequence>MNTFERHLTSNATSNCFVGASREPHRYAGYKGRPPAARRSSALTMRAHAFLLALCVCAHHARAASIPQDLDNVDLDDDINVVIGKAADIPVKVIEEPVIDENSNDYIPPDDVNVVVKRIEVDLRNPGPPQRQEHETQNPDNQSDNDKVVVAIRHSLQQTEEVFNEGLKHVSDSFKTFLQADEDLPLIQQNIKNLKDTFAGQFEKLNATIRSYLPVPAASDESAVNPKAEVIQAHLKFLDNSFQLGVGTLAEGVEVYSIIKEEDEAEKAIALKADLKAEPEVAAAASEPAKPAEHPPAQPAPANPAPPASPPFLPWNQYLTNLQNSIGGIFQTLTSSITNTFGNNNNPNGQAQAPPNPVVNFIQGIPSIFQGTNTVAQPPAATPEKPQDPPANAQADPVPAAPATPAPWSPQAILQSVQTTWNNIVNPGQNNQPQNQQPNPPQQQPTNNNPFQQAYQNFVSFITPQTPQAQQPANPQPAAPAAVPPPPATTPESASAIKPEAPVQGSNAVPAPVNDQPQQQPTQANPAPVQPGPIQQLVQNNPIIKGIQDAVQRIQGTPNPETPREEPIKEEEKKEEVVDPKGHGGYRPNNNVANQGSTDDSRVEDKVEENLQDIPPEEKEVLEEQIKAEELKTPSVADKTE</sequence>
<evidence type="ECO:0000313" key="2">
    <source>
        <dbReference type="Proteomes" id="UP001652582"/>
    </source>
</evidence>
<feature type="compositionally biased region" description="Basic and acidic residues" evidence="1">
    <location>
        <begin position="616"/>
        <end position="641"/>
    </location>
</feature>
<feature type="region of interest" description="Disordered" evidence="1">
    <location>
        <begin position="124"/>
        <end position="145"/>
    </location>
</feature>
<dbReference type="OrthoDB" id="7458610at2759"/>
<proteinExistence type="predicted"/>
<feature type="region of interest" description="Disordered" evidence="1">
    <location>
        <begin position="371"/>
        <end position="408"/>
    </location>
</feature>
<dbReference type="AlphaFoldDB" id="A0A6J1MXY9"/>
<protein>
    <submittedName>
        <fullName evidence="3">Fibrous sheath CABYR-binding protein</fullName>
    </submittedName>
</protein>
<dbReference type="GeneID" id="112047536"/>
<dbReference type="Proteomes" id="UP001652582">
    <property type="component" value="Chromosome 16"/>
</dbReference>
<feature type="compositionally biased region" description="Pro residues" evidence="1">
    <location>
        <begin position="474"/>
        <end position="489"/>
    </location>
</feature>
<feature type="compositionally biased region" description="Polar residues" evidence="1">
    <location>
        <begin position="588"/>
        <end position="598"/>
    </location>
</feature>
<gene>
    <name evidence="3" type="primary">LOC112047536</name>
</gene>
<feature type="region of interest" description="Disordered" evidence="1">
    <location>
        <begin position="280"/>
        <end position="311"/>
    </location>
</feature>
<dbReference type="RefSeq" id="XP_023940440.2">
    <property type="nucleotide sequence ID" value="XM_024084672.2"/>
</dbReference>
<organism evidence="2 3">
    <name type="scientific">Bicyclus anynana</name>
    <name type="common">Squinting bush brown butterfly</name>
    <dbReference type="NCBI Taxonomy" id="110368"/>
    <lineage>
        <taxon>Eukaryota</taxon>
        <taxon>Metazoa</taxon>
        <taxon>Ecdysozoa</taxon>
        <taxon>Arthropoda</taxon>
        <taxon>Hexapoda</taxon>
        <taxon>Insecta</taxon>
        <taxon>Pterygota</taxon>
        <taxon>Neoptera</taxon>
        <taxon>Endopterygota</taxon>
        <taxon>Lepidoptera</taxon>
        <taxon>Glossata</taxon>
        <taxon>Ditrysia</taxon>
        <taxon>Papilionoidea</taxon>
        <taxon>Nymphalidae</taxon>
        <taxon>Satyrinae</taxon>
        <taxon>Satyrini</taxon>
        <taxon>Mycalesina</taxon>
        <taxon>Bicyclus</taxon>
    </lineage>
</organism>
<evidence type="ECO:0000256" key="1">
    <source>
        <dbReference type="SAM" id="MobiDB-lite"/>
    </source>
</evidence>
<feature type="compositionally biased region" description="Low complexity" evidence="1">
    <location>
        <begin position="423"/>
        <end position="437"/>
    </location>
</feature>
<feature type="compositionally biased region" description="Pro residues" evidence="1">
    <location>
        <begin position="294"/>
        <end position="311"/>
    </location>
</feature>
<feature type="region of interest" description="Disordered" evidence="1">
    <location>
        <begin position="423"/>
        <end position="450"/>
    </location>
</feature>
<feature type="region of interest" description="Disordered" evidence="1">
    <location>
        <begin position="466"/>
        <end position="641"/>
    </location>
</feature>
<accession>A0A6J1MXY9</accession>
<feature type="compositionally biased region" description="Low complexity" evidence="1">
    <location>
        <begin position="512"/>
        <end position="527"/>
    </location>
</feature>
<name>A0A6J1MXY9_BICAN</name>
<keyword evidence="2" id="KW-1185">Reference proteome</keyword>
<feature type="compositionally biased region" description="Basic and acidic residues" evidence="1">
    <location>
        <begin position="562"/>
        <end position="582"/>
    </location>
</feature>
<reference evidence="3" key="1">
    <citation type="submission" date="2025-08" db="UniProtKB">
        <authorList>
            <consortium name="RefSeq"/>
        </authorList>
    </citation>
    <scope>IDENTIFICATION</scope>
</reference>
<dbReference type="KEGG" id="bany:112047536"/>
<feature type="compositionally biased region" description="Basic and acidic residues" evidence="1">
    <location>
        <begin position="599"/>
        <end position="609"/>
    </location>
</feature>
<evidence type="ECO:0000313" key="3">
    <source>
        <dbReference type="RefSeq" id="XP_023940440.2"/>
    </source>
</evidence>